<dbReference type="AlphaFoldDB" id="A0A9E7N5T7"/>
<organism evidence="1 2">
    <name type="scientific">Natronosalvus rutilus</name>
    <dbReference type="NCBI Taxonomy" id="2953753"/>
    <lineage>
        <taxon>Archaea</taxon>
        <taxon>Methanobacteriati</taxon>
        <taxon>Methanobacteriota</taxon>
        <taxon>Stenosarchaea group</taxon>
        <taxon>Halobacteria</taxon>
        <taxon>Halobacteriales</taxon>
        <taxon>Natrialbaceae</taxon>
        <taxon>Natronosalvus</taxon>
    </lineage>
</organism>
<dbReference type="Proteomes" id="UP001056855">
    <property type="component" value="Chromosome"/>
</dbReference>
<reference evidence="1" key="1">
    <citation type="submission" date="2022-06" db="EMBL/GenBank/DDBJ databases">
        <title>Diverse halophilic archaea isolated from saline environments.</title>
        <authorList>
            <person name="Cui H.-L."/>
        </authorList>
    </citation>
    <scope>NUCLEOTIDE SEQUENCE</scope>
    <source>
        <strain evidence="1">WLHS1</strain>
    </source>
</reference>
<name>A0A9E7N5T7_9EURY</name>
<dbReference type="GeneID" id="73290535"/>
<gene>
    <name evidence="1" type="ORF">NGM29_10775</name>
</gene>
<dbReference type="EMBL" id="CP100355">
    <property type="protein sequence ID" value="UTF52277.1"/>
    <property type="molecule type" value="Genomic_DNA"/>
</dbReference>
<dbReference type="RefSeq" id="WP_254156138.1">
    <property type="nucleotide sequence ID" value="NZ_CP100355.1"/>
</dbReference>
<protein>
    <submittedName>
        <fullName evidence="1">Uncharacterized protein</fullName>
    </submittedName>
</protein>
<accession>A0A9E7N5T7</accession>
<dbReference type="KEGG" id="sawl:NGM29_10775"/>
<keyword evidence="2" id="KW-1185">Reference proteome</keyword>
<proteinExistence type="predicted"/>
<sequence length="255" mass="27879">MLSDIDVESVVRRIRPNTRRSPLPGHERIHGWGIMAHPFDSGHILALRVAAQNDFAPYTSVWHRSPDGAWSIYVDGPRLDAACPRYWGAATEHAQLTDVSVEWTGPADLVIEVSDPKLRWTASMDAGPVVRAANTLTRRLPESVLRSWPAVQLTELAADRLFDLGDVTLATSVPNGQEATVLTRMLFPIVDGSARLGDEDLGNSATVPETPTFGEARLPARPVFVVGGAYATILDAEEYERTVEELQGGWTNDTS</sequence>
<evidence type="ECO:0000313" key="2">
    <source>
        <dbReference type="Proteomes" id="UP001056855"/>
    </source>
</evidence>
<evidence type="ECO:0000313" key="1">
    <source>
        <dbReference type="EMBL" id="UTF52277.1"/>
    </source>
</evidence>